<dbReference type="OMA" id="FYAQYEQ"/>
<dbReference type="Proteomes" id="UP000008792">
    <property type="component" value="Unassembled WGS sequence"/>
</dbReference>
<keyword evidence="5" id="KW-0966">Cell projection</keyword>
<dbReference type="InterPro" id="IPR029214">
    <property type="entry name" value="CFAP144"/>
</dbReference>
<dbReference type="EMBL" id="CH940651">
    <property type="protein sequence ID" value="EDW65206.1"/>
    <property type="molecule type" value="Genomic_DNA"/>
</dbReference>
<keyword evidence="4" id="KW-0206">Cytoskeleton</keyword>
<dbReference type="GO" id="GO:0005856">
    <property type="term" value="C:cytoskeleton"/>
    <property type="evidence" value="ECO:0007669"/>
    <property type="project" value="UniProtKB-SubCell"/>
</dbReference>
<comment type="similarity">
    <text evidence="6">Belongs to the CFAP144 family.</text>
</comment>
<dbReference type="eggNOG" id="ENOG502T74I">
    <property type="taxonomic scope" value="Eukaryota"/>
</dbReference>
<gene>
    <name evidence="8" type="primary">Dvir\GJ19136</name>
    <name evidence="8" type="ORF">Dvir_GJ19136</name>
</gene>
<keyword evidence="9" id="KW-1185">Reference proteome</keyword>
<feature type="region of interest" description="Disordered" evidence="7">
    <location>
        <begin position="1"/>
        <end position="30"/>
    </location>
</feature>
<evidence type="ECO:0000256" key="7">
    <source>
        <dbReference type="SAM" id="MobiDB-lite"/>
    </source>
</evidence>
<evidence type="ECO:0000256" key="5">
    <source>
        <dbReference type="ARBA" id="ARBA00023273"/>
    </source>
</evidence>
<dbReference type="HOGENOM" id="CLU_1671140_0_0_1"/>
<evidence type="ECO:0000313" key="9">
    <source>
        <dbReference type="Proteomes" id="UP000008792"/>
    </source>
</evidence>
<organism evidence="8 9">
    <name type="scientific">Drosophila virilis</name>
    <name type="common">Fruit fly</name>
    <dbReference type="NCBI Taxonomy" id="7244"/>
    <lineage>
        <taxon>Eukaryota</taxon>
        <taxon>Metazoa</taxon>
        <taxon>Ecdysozoa</taxon>
        <taxon>Arthropoda</taxon>
        <taxon>Hexapoda</taxon>
        <taxon>Insecta</taxon>
        <taxon>Pterygota</taxon>
        <taxon>Neoptera</taxon>
        <taxon>Endopterygota</taxon>
        <taxon>Diptera</taxon>
        <taxon>Brachycera</taxon>
        <taxon>Muscomorpha</taxon>
        <taxon>Ephydroidea</taxon>
        <taxon>Drosophilidae</taxon>
        <taxon>Drosophila</taxon>
    </lineage>
</organism>
<evidence type="ECO:0000256" key="3">
    <source>
        <dbReference type="ARBA" id="ARBA00022490"/>
    </source>
</evidence>
<dbReference type="OrthoDB" id="446290at2759"/>
<evidence type="ECO:0000256" key="4">
    <source>
        <dbReference type="ARBA" id="ARBA00023212"/>
    </source>
</evidence>
<feature type="compositionally biased region" description="Basic and acidic residues" evidence="7">
    <location>
        <begin position="17"/>
        <end position="28"/>
    </location>
</feature>
<dbReference type="Pfam" id="PF14886">
    <property type="entry name" value="FAM183"/>
    <property type="match status" value="1"/>
</dbReference>
<evidence type="ECO:0000256" key="6">
    <source>
        <dbReference type="ARBA" id="ARBA00034777"/>
    </source>
</evidence>
<dbReference type="KEGG" id="dvi:6631465"/>
<dbReference type="GO" id="GO:0005929">
    <property type="term" value="C:cilium"/>
    <property type="evidence" value="ECO:0007669"/>
    <property type="project" value="UniProtKB-SubCell"/>
</dbReference>
<proteinExistence type="inferred from homology"/>
<accession>B4M331</accession>
<dbReference type="PhylomeDB" id="B4M331"/>
<sequence>MKPNAALAKGDADEDGDGQKNDHFEGDPRPMPYAFEKELISKSNQHIRISDVFGPPSKVYPITSKFYAKYEQHSISKAQAQRHRLFNSPPDYPLLESQMYGWIPLQCREAATYLNCLHAPKRRCRMTIHGEQIIAGRITERPPYNGLQFILH</sequence>
<keyword evidence="3" id="KW-0963">Cytoplasm</keyword>
<evidence type="ECO:0000256" key="2">
    <source>
        <dbReference type="ARBA" id="ARBA00004245"/>
    </source>
</evidence>
<dbReference type="InParanoid" id="B4M331"/>
<comment type="subcellular location">
    <subcellularLocation>
        <location evidence="1">Cell projection</location>
        <location evidence="1">Cilium</location>
    </subcellularLocation>
    <subcellularLocation>
        <location evidence="2">Cytoplasm</location>
        <location evidence="2">Cytoskeleton</location>
    </subcellularLocation>
</comment>
<protein>
    <submittedName>
        <fullName evidence="8">Uncharacterized protein</fullName>
    </submittedName>
</protein>
<evidence type="ECO:0000313" key="8">
    <source>
        <dbReference type="EMBL" id="EDW65206.1"/>
    </source>
</evidence>
<dbReference type="AlphaFoldDB" id="B4M331"/>
<name>B4M331_DROVI</name>
<reference evidence="8 9" key="1">
    <citation type="journal article" date="2007" name="Nature">
        <title>Evolution of genes and genomes on the Drosophila phylogeny.</title>
        <authorList>
            <consortium name="Drosophila 12 Genomes Consortium"/>
            <person name="Clark A.G."/>
            <person name="Eisen M.B."/>
            <person name="Smith D.R."/>
            <person name="Bergman C.M."/>
            <person name="Oliver B."/>
            <person name="Markow T.A."/>
            <person name="Kaufman T.C."/>
            <person name="Kellis M."/>
            <person name="Gelbart W."/>
            <person name="Iyer V.N."/>
            <person name="Pollard D.A."/>
            <person name="Sackton T.B."/>
            <person name="Larracuente A.M."/>
            <person name="Singh N.D."/>
            <person name="Abad J.P."/>
            <person name="Abt D.N."/>
            <person name="Adryan B."/>
            <person name="Aguade M."/>
            <person name="Akashi H."/>
            <person name="Anderson W.W."/>
            <person name="Aquadro C.F."/>
            <person name="Ardell D.H."/>
            <person name="Arguello R."/>
            <person name="Artieri C.G."/>
            <person name="Barbash D.A."/>
            <person name="Barker D."/>
            <person name="Barsanti P."/>
            <person name="Batterham P."/>
            <person name="Batzoglou S."/>
            <person name="Begun D."/>
            <person name="Bhutkar A."/>
            <person name="Blanco E."/>
            <person name="Bosak S.A."/>
            <person name="Bradley R.K."/>
            <person name="Brand A.D."/>
            <person name="Brent M.R."/>
            <person name="Brooks A.N."/>
            <person name="Brown R.H."/>
            <person name="Butlin R.K."/>
            <person name="Caggese C."/>
            <person name="Calvi B.R."/>
            <person name="Bernardo de Carvalho A."/>
            <person name="Caspi A."/>
            <person name="Castrezana S."/>
            <person name="Celniker S.E."/>
            <person name="Chang J.L."/>
            <person name="Chapple C."/>
            <person name="Chatterji S."/>
            <person name="Chinwalla A."/>
            <person name="Civetta A."/>
            <person name="Clifton S.W."/>
            <person name="Comeron J.M."/>
            <person name="Costello J.C."/>
            <person name="Coyne J.A."/>
            <person name="Daub J."/>
            <person name="David R.G."/>
            <person name="Delcher A.L."/>
            <person name="Delehaunty K."/>
            <person name="Do C.B."/>
            <person name="Ebling H."/>
            <person name="Edwards K."/>
            <person name="Eickbush T."/>
            <person name="Evans J.D."/>
            <person name="Filipski A."/>
            <person name="Findeiss S."/>
            <person name="Freyhult E."/>
            <person name="Fulton L."/>
            <person name="Fulton R."/>
            <person name="Garcia A.C."/>
            <person name="Gardiner A."/>
            <person name="Garfield D.A."/>
            <person name="Garvin B.E."/>
            <person name="Gibson G."/>
            <person name="Gilbert D."/>
            <person name="Gnerre S."/>
            <person name="Godfrey J."/>
            <person name="Good R."/>
            <person name="Gotea V."/>
            <person name="Gravely B."/>
            <person name="Greenberg A.J."/>
            <person name="Griffiths-Jones S."/>
            <person name="Gross S."/>
            <person name="Guigo R."/>
            <person name="Gustafson E.A."/>
            <person name="Haerty W."/>
            <person name="Hahn M.W."/>
            <person name="Halligan D.L."/>
            <person name="Halpern A.L."/>
            <person name="Halter G.M."/>
            <person name="Han M.V."/>
            <person name="Heger A."/>
            <person name="Hillier L."/>
            <person name="Hinrichs A.S."/>
            <person name="Holmes I."/>
            <person name="Hoskins R.A."/>
            <person name="Hubisz M.J."/>
            <person name="Hultmark D."/>
            <person name="Huntley M.A."/>
            <person name="Jaffe D.B."/>
            <person name="Jagadeeshan S."/>
            <person name="Jeck W.R."/>
            <person name="Johnson J."/>
            <person name="Jones C.D."/>
            <person name="Jordan W.C."/>
            <person name="Karpen G.H."/>
            <person name="Kataoka E."/>
            <person name="Keightley P.D."/>
            <person name="Kheradpour P."/>
            <person name="Kirkness E.F."/>
            <person name="Koerich L.B."/>
            <person name="Kristiansen K."/>
            <person name="Kudrna D."/>
            <person name="Kulathinal R.J."/>
            <person name="Kumar S."/>
            <person name="Kwok R."/>
            <person name="Lander E."/>
            <person name="Langley C.H."/>
            <person name="Lapoint R."/>
            <person name="Lazzaro B.P."/>
            <person name="Lee S.J."/>
            <person name="Levesque L."/>
            <person name="Li R."/>
            <person name="Lin C.F."/>
            <person name="Lin M.F."/>
            <person name="Lindblad-Toh K."/>
            <person name="Llopart A."/>
            <person name="Long M."/>
            <person name="Low L."/>
            <person name="Lozovsky E."/>
            <person name="Lu J."/>
            <person name="Luo M."/>
            <person name="Machado C.A."/>
            <person name="Makalowski W."/>
            <person name="Marzo M."/>
            <person name="Matsuda M."/>
            <person name="Matzkin L."/>
            <person name="McAllister B."/>
            <person name="McBride C.S."/>
            <person name="McKernan B."/>
            <person name="McKernan K."/>
            <person name="Mendez-Lago M."/>
            <person name="Minx P."/>
            <person name="Mollenhauer M.U."/>
            <person name="Montooth K."/>
            <person name="Mount S.M."/>
            <person name="Mu X."/>
            <person name="Myers E."/>
            <person name="Negre B."/>
            <person name="Newfeld S."/>
            <person name="Nielsen R."/>
            <person name="Noor M.A."/>
            <person name="O'Grady P."/>
            <person name="Pachter L."/>
            <person name="Papaceit M."/>
            <person name="Parisi M.J."/>
            <person name="Parisi M."/>
            <person name="Parts L."/>
            <person name="Pedersen J.S."/>
            <person name="Pesole G."/>
            <person name="Phillippy A.M."/>
            <person name="Ponting C.P."/>
            <person name="Pop M."/>
            <person name="Porcelli D."/>
            <person name="Powell J.R."/>
            <person name="Prohaska S."/>
            <person name="Pruitt K."/>
            <person name="Puig M."/>
            <person name="Quesneville H."/>
            <person name="Ram K.R."/>
            <person name="Rand D."/>
            <person name="Rasmussen M.D."/>
            <person name="Reed L.K."/>
            <person name="Reenan R."/>
            <person name="Reily A."/>
            <person name="Remington K.A."/>
            <person name="Rieger T.T."/>
            <person name="Ritchie M.G."/>
            <person name="Robin C."/>
            <person name="Rogers Y.H."/>
            <person name="Rohde C."/>
            <person name="Rozas J."/>
            <person name="Rubenfield M.J."/>
            <person name="Ruiz A."/>
            <person name="Russo S."/>
            <person name="Salzberg S.L."/>
            <person name="Sanchez-Gracia A."/>
            <person name="Saranga D.J."/>
            <person name="Sato H."/>
            <person name="Schaeffer S.W."/>
            <person name="Schatz M.C."/>
            <person name="Schlenke T."/>
            <person name="Schwartz R."/>
            <person name="Segarra C."/>
            <person name="Singh R.S."/>
            <person name="Sirot L."/>
            <person name="Sirota M."/>
            <person name="Sisneros N.B."/>
            <person name="Smith C.D."/>
            <person name="Smith T.F."/>
            <person name="Spieth J."/>
            <person name="Stage D.E."/>
            <person name="Stark A."/>
            <person name="Stephan W."/>
            <person name="Strausberg R.L."/>
            <person name="Strempel S."/>
            <person name="Sturgill D."/>
            <person name="Sutton G."/>
            <person name="Sutton G.G."/>
            <person name="Tao W."/>
            <person name="Teichmann S."/>
            <person name="Tobari Y.N."/>
            <person name="Tomimura Y."/>
            <person name="Tsolas J.M."/>
            <person name="Valente V.L."/>
            <person name="Venter E."/>
            <person name="Venter J.C."/>
            <person name="Vicario S."/>
            <person name="Vieira F.G."/>
            <person name="Vilella A.J."/>
            <person name="Villasante A."/>
            <person name="Walenz B."/>
            <person name="Wang J."/>
            <person name="Wasserman M."/>
            <person name="Watts T."/>
            <person name="Wilson D."/>
            <person name="Wilson R.K."/>
            <person name="Wing R.A."/>
            <person name="Wolfner M.F."/>
            <person name="Wong A."/>
            <person name="Wong G.K."/>
            <person name="Wu C.I."/>
            <person name="Wu G."/>
            <person name="Yamamoto D."/>
            <person name="Yang H.P."/>
            <person name="Yang S.P."/>
            <person name="Yorke J.A."/>
            <person name="Yoshida K."/>
            <person name="Zdobnov E."/>
            <person name="Zhang P."/>
            <person name="Zhang Y."/>
            <person name="Zimin A.V."/>
            <person name="Baldwin J."/>
            <person name="Abdouelleil A."/>
            <person name="Abdulkadir J."/>
            <person name="Abebe A."/>
            <person name="Abera B."/>
            <person name="Abreu J."/>
            <person name="Acer S.C."/>
            <person name="Aftuck L."/>
            <person name="Alexander A."/>
            <person name="An P."/>
            <person name="Anderson E."/>
            <person name="Anderson S."/>
            <person name="Arachi H."/>
            <person name="Azer M."/>
            <person name="Bachantsang P."/>
            <person name="Barry A."/>
            <person name="Bayul T."/>
            <person name="Berlin A."/>
            <person name="Bessette D."/>
            <person name="Bloom T."/>
            <person name="Blye J."/>
            <person name="Boguslavskiy L."/>
            <person name="Bonnet C."/>
            <person name="Boukhgalter B."/>
            <person name="Bourzgui I."/>
            <person name="Brown A."/>
            <person name="Cahill P."/>
            <person name="Channer S."/>
            <person name="Cheshatsang Y."/>
            <person name="Chuda L."/>
            <person name="Citroen M."/>
            <person name="Collymore A."/>
            <person name="Cooke P."/>
            <person name="Costello M."/>
            <person name="D'Aco K."/>
            <person name="Daza R."/>
            <person name="De Haan G."/>
            <person name="DeGray S."/>
            <person name="DeMaso C."/>
            <person name="Dhargay N."/>
            <person name="Dooley K."/>
            <person name="Dooley E."/>
            <person name="Doricent M."/>
            <person name="Dorje P."/>
            <person name="Dorjee K."/>
            <person name="Dupes A."/>
            <person name="Elong R."/>
            <person name="Falk J."/>
            <person name="Farina A."/>
            <person name="Faro S."/>
            <person name="Ferguson D."/>
            <person name="Fisher S."/>
            <person name="Foley C.D."/>
            <person name="Franke A."/>
            <person name="Friedrich D."/>
            <person name="Gadbois L."/>
            <person name="Gearin G."/>
            <person name="Gearin C.R."/>
            <person name="Giannoukos G."/>
            <person name="Goode T."/>
            <person name="Graham J."/>
            <person name="Grandbois E."/>
            <person name="Grewal S."/>
            <person name="Gyaltsen K."/>
            <person name="Hafez N."/>
            <person name="Hagos B."/>
            <person name="Hall J."/>
            <person name="Henson C."/>
            <person name="Hollinger A."/>
            <person name="Honan T."/>
            <person name="Huard M.D."/>
            <person name="Hughes L."/>
            <person name="Hurhula B."/>
            <person name="Husby M.E."/>
            <person name="Kamat A."/>
            <person name="Kanga B."/>
            <person name="Kashin S."/>
            <person name="Khazanovich D."/>
            <person name="Kisner P."/>
            <person name="Lance K."/>
            <person name="Lara M."/>
            <person name="Lee W."/>
            <person name="Lennon N."/>
            <person name="Letendre F."/>
            <person name="LeVine R."/>
            <person name="Lipovsky A."/>
            <person name="Liu X."/>
            <person name="Liu J."/>
            <person name="Liu S."/>
            <person name="Lokyitsang T."/>
            <person name="Lokyitsang Y."/>
            <person name="Lubonja R."/>
            <person name="Lui A."/>
            <person name="MacDonald P."/>
            <person name="Magnisalis V."/>
            <person name="Maru K."/>
            <person name="Matthews C."/>
            <person name="McCusker W."/>
            <person name="McDonough S."/>
            <person name="Mehta T."/>
            <person name="Meldrim J."/>
            <person name="Meneus L."/>
            <person name="Mihai O."/>
            <person name="Mihalev A."/>
            <person name="Mihova T."/>
            <person name="Mittelman R."/>
            <person name="Mlenga V."/>
            <person name="Montmayeur A."/>
            <person name="Mulrain L."/>
            <person name="Navidi A."/>
            <person name="Naylor J."/>
            <person name="Negash T."/>
            <person name="Nguyen T."/>
            <person name="Nguyen N."/>
            <person name="Nicol R."/>
            <person name="Norbu C."/>
            <person name="Norbu N."/>
            <person name="Novod N."/>
            <person name="O'Neill B."/>
            <person name="Osman S."/>
            <person name="Markiewicz E."/>
            <person name="Oyono O.L."/>
            <person name="Patti C."/>
            <person name="Phunkhang P."/>
            <person name="Pierre F."/>
            <person name="Priest M."/>
            <person name="Raghuraman S."/>
            <person name="Rege F."/>
            <person name="Reyes R."/>
            <person name="Rise C."/>
            <person name="Rogov P."/>
            <person name="Ross K."/>
            <person name="Ryan E."/>
            <person name="Settipalli S."/>
            <person name="Shea T."/>
            <person name="Sherpa N."/>
            <person name="Shi L."/>
            <person name="Shih D."/>
            <person name="Sparrow T."/>
            <person name="Spaulding J."/>
            <person name="Stalker J."/>
            <person name="Stange-Thomann N."/>
            <person name="Stavropoulos S."/>
            <person name="Stone C."/>
            <person name="Strader C."/>
            <person name="Tesfaye S."/>
            <person name="Thomson T."/>
            <person name="Thoulutsang Y."/>
            <person name="Thoulutsang D."/>
            <person name="Topham K."/>
            <person name="Topping I."/>
            <person name="Tsamla T."/>
            <person name="Vassiliev H."/>
            <person name="Vo A."/>
            <person name="Wangchuk T."/>
            <person name="Wangdi T."/>
            <person name="Weiand M."/>
            <person name="Wilkinson J."/>
            <person name="Wilson A."/>
            <person name="Yadav S."/>
            <person name="Young G."/>
            <person name="Yu Q."/>
            <person name="Zembek L."/>
            <person name="Zhong D."/>
            <person name="Zimmer A."/>
            <person name="Zwirko Z."/>
            <person name="Jaffe D.B."/>
            <person name="Alvarez P."/>
            <person name="Brockman W."/>
            <person name="Butler J."/>
            <person name="Chin C."/>
            <person name="Gnerre S."/>
            <person name="Grabherr M."/>
            <person name="Kleber M."/>
            <person name="Mauceli E."/>
            <person name="MacCallum I."/>
        </authorList>
    </citation>
    <scope>NUCLEOTIDE SEQUENCE [LARGE SCALE GENOMIC DNA]</scope>
    <source>
        <strain evidence="9">Tucson 15010-1051.87</strain>
    </source>
</reference>
<evidence type="ECO:0000256" key="1">
    <source>
        <dbReference type="ARBA" id="ARBA00004138"/>
    </source>
</evidence>